<comment type="caution">
    <text evidence="5">The sequence shown here is derived from an EMBL/GenBank/DDBJ whole genome shotgun (WGS) entry which is preliminary data.</text>
</comment>
<dbReference type="InterPro" id="IPR003703">
    <property type="entry name" value="Acyl_CoA_thio"/>
</dbReference>
<dbReference type="InterPro" id="IPR049449">
    <property type="entry name" value="TesB_ACOT8-like_N"/>
</dbReference>
<keyword evidence="2" id="KW-0378">Hydrolase</keyword>
<evidence type="ECO:0000259" key="4">
    <source>
        <dbReference type="Pfam" id="PF20789"/>
    </source>
</evidence>
<evidence type="ECO:0000256" key="1">
    <source>
        <dbReference type="ARBA" id="ARBA00006538"/>
    </source>
</evidence>
<dbReference type="EMBL" id="JAAIIJ010000023">
    <property type="protein sequence ID" value="NMN02568.1"/>
    <property type="molecule type" value="Genomic_DNA"/>
</dbReference>
<evidence type="ECO:0000313" key="6">
    <source>
        <dbReference type="Proteomes" id="UP000553756"/>
    </source>
</evidence>
<dbReference type="InterPro" id="IPR029069">
    <property type="entry name" value="HotDog_dom_sf"/>
</dbReference>
<gene>
    <name evidence="5" type="ORF">G1C94_1190</name>
</gene>
<dbReference type="Pfam" id="PF13622">
    <property type="entry name" value="4HBT_3"/>
    <property type="match status" value="1"/>
</dbReference>
<feature type="domain" description="Acyl-CoA thioesterase-like C-terminal" evidence="4">
    <location>
        <begin position="178"/>
        <end position="294"/>
    </location>
</feature>
<dbReference type="CDD" id="cd03444">
    <property type="entry name" value="Thioesterase_II_repeat1"/>
    <property type="match status" value="1"/>
</dbReference>
<dbReference type="InterPro" id="IPR049450">
    <property type="entry name" value="ACOT8-like_C"/>
</dbReference>
<dbReference type="PANTHER" id="PTHR11066:SF34">
    <property type="entry name" value="ACYL-COENZYME A THIOESTERASE 8"/>
    <property type="match status" value="1"/>
</dbReference>
<keyword evidence="6" id="KW-1185">Reference proteome</keyword>
<sequence length="299" mass="32645">MSEESNALEHIVKVLGLGTPSEYRDHTYINGESLYYPTGRVYGGQVIAQSLMAAAKTVGTSRLPHSIHGYFITAGDIRQDLLFDVETLRDGRSFSARRVNVTQAEGPILTAIASFQEEGQAGVEFADPMPADVPAPETLTNAKQLMEPYADKSAFAKFYSEKSPFDIRHITPTVMLAPDSAAAEADSGKQMVWMRADGHADVSQTMHRALLALGCDQIMMEPVLRRAGLSISTPGISYASIDHSMWWYRDVDINQWHLYVQDTPTAAHGRGLGVAKVYSLGGELVASIAQEAMIRVPQA</sequence>
<dbReference type="Gene3D" id="2.40.160.210">
    <property type="entry name" value="Acyl-CoA thioesterase, double hotdog domain"/>
    <property type="match status" value="1"/>
</dbReference>
<comment type="similarity">
    <text evidence="1">Belongs to the C/M/P thioester hydrolase family.</text>
</comment>
<proteinExistence type="inferred from homology"/>
<dbReference type="InterPro" id="IPR042171">
    <property type="entry name" value="Acyl-CoA_hotdog"/>
</dbReference>
<name>A0ABX1SXJ4_9BIFI</name>
<reference evidence="5 6" key="1">
    <citation type="submission" date="2020-02" db="EMBL/GenBank/DDBJ databases">
        <title>Characterization of phylogenetic diversity of novel bifidobacterial species isolated in Czech ZOOs.</title>
        <authorList>
            <person name="Lugli G.A."/>
            <person name="Vera N.B."/>
            <person name="Ventura M."/>
        </authorList>
    </citation>
    <scope>NUCLEOTIDE SEQUENCE [LARGE SCALE GENOMIC DNA]</scope>
    <source>
        <strain evidence="5 6">DSM 109963</strain>
    </source>
</reference>
<protein>
    <submittedName>
        <fullName evidence="5">Acyl-CoA thioesterase II</fullName>
    </submittedName>
</protein>
<dbReference type="CDD" id="cd03445">
    <property type="entry name" value="Thioesterase_II_repeat2"/>
    <property type="match status" value="1"/>
</dbReference>
<dbReference type="Proteomes" id="UP000553756">
    <property type="component" value="Unassembled WGS sequence"/>
</dbReference>
<feature type="domain" description="Acyl-CoA thioesterase-like N-terminal HotDog" evidence="3">
    <location>
        <begin position="37"/>
        <end position="116"/>
    </location>
</feature>
<accession>A0ABX1SXJ4</accession>
<dbReference type="SUPFAM" id="SSF54637">
    <property type="entry name" value="Thioesterase/thiol ester dehydrase-isomerase"/>
    <property type="match status" value="2"/>
</dbReference>
<dbReference type="PANTHER" id="PTHR11066">
    <property type="entry name" value="ACYL-COA THIOESTERASE"/>
    <property type="match status" value="1"/>
</dbReference>
<evidence type="ECO:0000256" key="2">
    <source>
        <dbReference type="ARBA" id="ARBA00022801"/>
    </source>
</evidence>
<dbReference type="RefSeq" id="WP_172146312.1">
    <property type="nucleotide sequence ID" value="NZ_JAAIIJ010000023.1"/>
</dbReference>
<dbReference type="Pfam" id="PF20789">
    <property type="entry name" value="4HBT_3C"/>
    <property type="match status" value="1"/>
</dbReference>
<organism evidence="5 6">
    <name type="scientific">Bifidobacterium panos</name>
    <dbReference type="NCBI Taxonomy" id="2675321"/>
    <lineage>
        <taxon>Bacteria</taxon>
        <taxon>Bacillati</taxon>
        <taxon>Actinomycetota</taxon>
        <taxon>Actinomycetes</taxon>
        <taxon>Bifidobacteriales</taxon>
        <taxon>Bifidobacteriaceae</taxon>
        <taxon>Bifidobacterium</taxon>
    </lineage>
</organism>
<evidence type="ECO:0000259" key="3">
    <source>
        <dbReference type="Pfam" id="PF13622"/>
    </source>
</evidence>
<evidence type="ECO:0000313" key="5">
    <source>
        <dbReference type="EMBL" id="NMN02568.1"/>
    </source>
</evidence>